<dbReference type="RefSeq" id="WP_088921501.1">
    <property type="nucleotide sequence ID" value="NZ_CP018632.1"/>
</dbReference>
<dbReference type="AlphaFoldDB" id="A0A2Z2P5I4"/>
<proteinExistence type="predicted"/>
<keyword evidence="1" id="KW-1133">Transmembrane helix</keyword>
<evidence type="ECO:0000256" key="1">
    <source>
        <dbReference type="SAM" id="Phobius"/>
    </source>
</evidence>
<dbReference type="OrthoDB" id="6386419at2"/>
<name>A0A2Z2P5I4_9GAMM</name>
<keyword evidence="1" id="KW-0812">Transmembrane</keyword>
<keyword evidence="1" id="KW-0472">Membrane</keyword>
<protein>
    <recommendedName>
        <fullName evidence="4">DUF4760 domain-containing protein</fullName>
    </recommendedName>
</protein>
<evidence type="ECO:0000313" key="2">
    <source>
        <dbReference type="EMBL" id="ASJ76770.1"/>
    </source>
</evidence>
<feature type="transmembrane region" description="Helical" evidence="1">
    <location>
        <begin position="21"/>
        <end position="41"/>
    </location>
</feature>
<accession>A0A2Z2P5I4</accession>
<reference evidence="2 3" key="1">
    <citation type="submission" date="2016-12" db="EMBL/GenBank/DDBJ databases">
        <authorList>
            <person name="Song W.-J."/>
            <person name="Kurnit D.M."/>
        </authorList>
    </citation>
    <scope>NUCLEOTIDE SEQUENCE [LARGE SCALE GENOMIC DNA]</scope>
    <source>
        <strain evidence="2 3">IMCC3135</strain>
    </source>
</reference>
<keyword evidence="3" id="KW-1185">Reference proteome</keyword>
<organism evidence="2 3">
    <name type="scientific">Granulosicoccus antarcticus IMCC3135</name>
    <dbReference type="NCBI Taxonomy" id="1192854"/>
    <lineage>
        <taxon>Bacteria</taxon>
        <taxon>Pseudomonadati</taxon>
        <taxon>Pseudomonadota</taxon>
        <taxon>Gammaproteobacteria</taxon>
        <taxon>Chromatiales</taxon>
        <taxon>Granulosicoccaceae</taxon>
        <taxon>Granulosicoccus</taxon>
    </lineage>
</organism>
<evidence type="ECO:0000313" key="3">
    <source>
        <dbReference type="Proteomes" id="UP000250079"/>
    </source>
</evidence>
<evidence type="ECO:0008006" key="4">
    <source>
        <dbReference type="Google" id="ProtNLM"/>
    </source>
</evidence>
<dbReference type="KEGG" id="gai:IMCC3135_33645"/>
<gene>
    <name evidence="2" type="ORF">IMCC3135_33645</name>
</gene>
<dbReference type="Proteomes" id="UP000250079">
    <property type="component" value="Chromosome"/>
</dbReference>
<sequence length="191" mass="21669">MKNSPANSRAFDPAKTTLNDWAQLFVHGLAVVGVIFVYIQYEQNSTDTRVERTLLYVSEFRDQDTGVGLAQRDINDILWKNENNISQVAAIPEDDTRKAEIHQKMVFQWIDSSADSKSPLANSLNEMVSFMESLWVCVEESLCDESAAARFFSQYAARFERNFAPYIQNRMLYAPPYAHGLKGIAALDSDQ</sequence>
<dbReference type="EMBL" id="CP018632">
    <property type="protein sequence ID" value="ASJ76770.1"/>
    <property type="molecule type" value="Genomic_DNA"/>
</dbReference>